<name>A0A7W6DTL4_9RHOB</name>
<dbReference type="Gene3D" id="1.10.150.200">
    <property type="entry name" value="Maltooligosyl trehalose synthase, domain 3"/>
    <property type="match status" value="1"/>
</dbReference>
<evidence type="ECO:0000313" key="3">
    <source>
        <dbReference type="Proteomes" id="UP000541426"/>
    </source>
</evidence>
<dbReference type="SMART" id="SM00642">
    <property type="entry name" value="Aamy"/>
    <property type="match status" value="1"/>
</dbReference>
<keyword evidence="3" id="KW-1185">Reference proteome</keyword>
<dbReference type="InterPro" id="IPR017853">
    <property type="entry name" value="GH"/>
</dbReference>
<dbReference type="InterPro" id="IPR013797">
    <property type="entry name" value="Maltooligo_trehalose_synth_4"/>
</dbReference>
<sequence length="737" mass="81738">MTHPVATYRLQLRQGMDFDRAVTVLPHIAGLGVSHLYLSPIFTATTGSTHGYDVANPAEIDPALGGRAGFERLARAAQGHGLDIILDLVPNHTVLSVENPWLHDALMHGADSAYAQHFDVDWQTGLILPILPDPLDDMLARDAFRVEDQRLTWEGGWLPLAPGSASDDISDVFRQQHWHLRHWQTERKRLTHRRFFNITDLIGMRVELPHVFDDMTALPLDLLRAGLAQGLRIDHIDGLADPEAYVLRLREVVGPNVPIWVEKILTGPEDLPDWPITGTTGYEASDRITRLLMDADGMQRIDAIWRTATGAVGDYEDACQTARHEILSGDLGAELRELVTLAQAAMAEEGRHVVPDALREALRALLVAFPRYRSYIADDGPDYMDRALMEASHQAATAGLRDTETLDALRDMLMRASTPAAQDLVRRFQQVTGAVVAKAQEDTAFYRHTRCLAEAEVGSEPDAPMVTPDQFEDWCTTRLARWPEAMTLGSSHDTKRAEDARARLIAITHCPEAMRTLWDRSLHIDGADQVPAGLRWYAVQSALALWQPARDDLEDRLAAHMEKAMREAKQVTTWQAPDAEAEGAAQRFACAVLAQWRTAPETELLDIVARAETISLTQLALRCLMPGVPDVYQGTEFGSFHLTDPDNRAPLDLSQSPSDFGTRKTQLLRDLLAVRRTCPEVMARGTVELQVTDGLTRLTRRLGATTATLTFCRNGTCPPQVTRTAGAAKAEKQVHTA</sequence>
<dbReference type="Gene3D" id="3.20.20.80">
    <property type="entry name" value="Glycosidases"/>
    <property type="match status" value="1"/>
</dbReference>
<dbReference type="AlphaFoldDB" id="A0A7W6DTL4"/>
<dbReference type="EMBL" id="JACIEJ010000003">
    <property type="protein sequence ID" value="MBB3985004.1"/>
    <property type="molecule type" value="Genomic_DNA"/>
</dbReference>
<comment type="caution">
    <text evidence="2">The sequence shown here is derived from an EMBL/GenBank/DDBJ whole genome shotgun (WGS) entry which is preliminary data.</text>
</comment>
<evidence type="ECO:0000259" key="1">
    <source>
        <dbReference type="SMART" id="SM00642"/>
    </source>
</evidence>
<accession>A0A7W6DTL4</accession>
<dbReference type="InterPro" id="IPR012767">
    <property type="entry name" value="Trehalose_TreY"/>
</dbReference>
<dbReference type="GO" id="GO:0047470">
    <property type="term" value="F:(1,4)-alpha-D-glucan 1-alpha-D-glucosylmutase activity"/>
    <property type="evidence" value="ECO:0007669"/>
    <property type="project" value="UniProtKB-EC"/>
</dbReference>
<dbReference type="NCBIfam" id="TIGR02401">
    <property type="entry name" value="trehalose_TreY"/>
    <property type="match status" value="1"/>
</dbReference>
<feature type="domain" description="Glycosyl hydrolase family 13 catalytic" evidence="1">
    <location>
        <begin position="4"/>
        <end position="675"/>
    </location>
</feature>
<dbReference type="InterPro" id="IPR006047">
    <property type="entry name" value="GH13_cat_dom"/>
</dbReference>
<proteinExistence type="predicted"/>
<dbReference type="Gene3D" id="1.10.10.470">
    <property type="entry name" value="Maltooligosyl trehalose synthase, domain 4"/>
    <property type="match status" value="1"/>
</dbReference>
<dbReference type="PANTHER" id="PTHR10357:SF216">
    <property type="entry name" value="MALTOOLIGOSYL TREHALOSE SYNTHASE-RELATED"/>
    <property type="match status" value="1"/>
</dbReference>
<dbReference type="RefSeq" id="WP_183964192.1">
    <property type="nucleotide sequence ID" value="NZ_BAABBZ010000059.1"/>
</dbReference>
<dbReference type="PANTHER" id="PTHR10357">
    <property type="entry name" value="ALPHA-AMYLASE FAMILY MEMBER"/>
    <property type="match status" value="1"/>
</dbReference>
<dbReference type="EC" id="5.4.99.15" evidence="2"/>
<dbReference type="Proteomes" id="UP000541426">
    <property type="component" value="Unassembled WGS sequence"/>
</dbReference>
<protein>
    <submittedName>
        <fullName evidence="2">(1-&gt;4)-alpha-D-glucan 1-alpha-D-glucosylmutase</fullName>
        <ecNumber evidence="2">5.4.99.15</ecNumber>
    </submittedName>
</protein>
<dbReference type="GO" id="GO:0005992">
    <property type="term" value="P:trehalose biosynthetic process"/>
    <property type="evidence" value="ECO:0007669"/>
    <property type="project" value="TreeGrafter"/>
</dbReference>
<dbReference type="GO" id="GO:0030980">
    <property type="term" value="P:alpha-glucan catabolic process"/>
    <property type="evidence" value="ECO:0007669"/>
    <property type="project" value="TreeGrafter"/>
</dbReference>
<organism evidence="2 3">
    <name type="scientific">Sagittula marina</name>
    <dbReference type="NCBI Taxonomy" id="943940"/>
    <lineage>
        <taxon>Bacteria</taxon>
        <taxon>Pseudomonadati</taxon>
        <taxon>Pseudomonadota</taxon>
        <taxon>Alphaproteobacteria</taxon>
        <taxon>Rhodobacterales</taxon>
        <taxon>Roseobacteraceae</taxon>
        <taxon>Sagittula</taxon>
    </lineage>
</organism>
<evidence type="ECO:0000313" key="2">
    <source>
        <dbReference type="EMBL" id="MBB3985004.1"/>
    </source>
</evidence>
<dbReference type="Pfam" id="PF00128">
    <property type="entry name" value="Alpha-amylase"/>
    <property type="match status" value="1"/>
</dbReference>
<dbReference type="SUPFAM" id="SSF51445">
    <property type="entry name" value="(Trans)glycosidases"/>
    <property type="match status" value="1"/>
</dbReference>
<dbReference type="CDD" id="cd11336">
    <property type="entry name" value="AmyAc_MTSase"/>
    <property type="match status" value="1"/>
</dbReference>
<keyword evidence="2" id="KW-0413">Isomerase</keyword>
<gene>
    <name evidence="2" type="ORF">GGQ68_001333</name>
</gene>
<dbReference type="Gene3D" id="3.30.1590.10">
    <property type="entry name" value="Maltooligosyl trehalose synthase, domain 2"/>
    <property type="match status" value="1"/>
</dbReference>
<reference evidence="2 3" key="1">
    <citation type="submission" date="2020-08" db="EMBL/GenBank/DDBJ databases">
        <title>Genomic Encyclopedia of Type Strains, Phase IV (KMG-IV): sequencing the most valuable type-strain genomes for metagenomic binning, comparative biology and taxonomic classification.</title>
        <authorList>
            <person name="Goeker M."/>
        </authorList>
    </citation>
    <scope>NUCLEOTIDE SEQUENCE [LARGE SCALE GENOMIC DNA]</scope>
    <source>
        <strain evidence="2 3">DSM 102235</strain>
    </source>
</reference>